<dbReference type="InterPro" id="IPR050093">
    <property type="entry name" value="ABC_SmlMolc_Importer"/>
</dbReference>
<dbReference type="EMBL" id="SHKI01000006">
    <property type="protein sequence ID" value="RZT62858.1"/>
    <property type="molecule type" value="Genomic_DNA"/>
</dbReference>
<keyword evidence="5 7" id="KW-1278">Translocase</keyword>
<dbReference type="GO" id="GO:0015417">
    <property type="term" value="F:ABC-type polyamine transporter activity"/>
    <property type="evidence" value="ECO:0007669"/>
    <property type="project" value="UniProtKB-EC"/>
</dbReference>
<dbReference type="PROSITE" id="PS00211">
    <property type="entry name" value="ABC_TRANSPORTER_1"/>
    <property type="match status" value="1"/>
</dbReference>
<evidence type="ECO:0000256" key="2">
    <source>
        <dbReference type="ARBA" id="ARBA00022475"/>
    </source>
</evidence>
<comment type="similarity">
    <text evidence="7">Belongs to the ABC transporter superfamily. Spermidine/putrescine importer (TC 3.A.1.11.1) family.</text>
</comment>
<proteinExistence type="inferred from homology"/>
<reference evidence="10 11" key="1">
    <citation type="journal article" date="2015" name="Stand. Genomic Sci.">
        <title>Genomic Encyclopedia of Bacterial and Archaeal Type Strains, Phase III: the genomes of soil and plant-associated and newly described type strains.</title>
        <authorList>
            <person name="Whitman W.B."/>
            <person name="Woyke T."/>
            <person name="Klenk H.P."/>
            <person name="Zhou Y."/>
            <person name="Lilburn T.G."/>
            <person name="Beck B.J."/>
            <person name="De Vos P."/>
            <person name="Vandamme P."/>
            <person name="Eisen J.A."/>
            <person name="Garrity G."/>
            <person name="Hugenholtz P."/>
            <person name="Kyrpides N.C."/>
        </authorList>
    </citation>
    <scope>NUCLEOTIDE SEQUENCE [LARGE SCALE GENOMIC DNA]</scope>
    <source>
        <strain evidence="10 11">RF6</strain>
    </source>
</reference>
<dbReference type="Proteomes" id="UP000291832">
    <property type="component" value="Unassembled WGS sequence"/>
</dbReference>
<keyword evidence="11" id="KW-1185">Reference proteome</keyword>
<evidence type="ECO:0000256" key="6">
    <source>
        <dbReference type="ARBA" id="ARBA00023136"/>
    </source>
</evidence>
<dbReference type="GO" id="GO:0043190">
    <property type="term" value="C:ATP-binding cassette (ABC) transporter complex"/>
    <property type="evidence" value="ECO:0007669"/>
    <property type="project" value="InterPro"/>
</dbReference>
<dbReference type="Pfam" id="PF08402">
    <property type="entry name" value="TOBE_2"/>
    <property type="match status" value="1"/>
</dbReference>
<comment type="caution">
    <text evidence="10">The sequence shown here is derived from an EMBL/GenBank/DDBJ whole genome shotgun (WGS) entry which is preliminary data.</text>
</comment>
<dbReference type="InterPro" id="IPR013611">
    <property type="entry name" value="Transp-assoc_OB_typ2"/>
</dbReference>
<evidence type="ECO:0000256" key="4">
    <source>
        <dbReference type="ARBA" id="ARBA00022840"/>
    </source>
</evidence>
<evidence type="ECO:0000256" key="8">
    <source>
        <dbReference type="SAM" id="MobiDB-lite"/>
    </source>
</evidence>
<dbReference type="Gene3D" id="3.40.50.300">
    <property type="entry name" value="P-loop containing nucleotide triphosphate hydrolases"/>
    <property type="match status" value="1"/>
</dbReference>
<accession>A0A4Q7TT23</accession>
<evidence type="ECO:0000259" key="9">
    <source>
        <dbReference type="PROSITE" id="PS50893"/>
    </source>
</evidence>
<evidence type="ECO:0000313" key="10">
    <source>
        <dbReference type="EMBL" id="RZT62858.1"/>
    </source>
</evidence>
<evidence type="ECO:0000256" key="7">
    <source>
        <dbReference type="RuleBase" id="RU364083"/>
    </source>
</evidence>
<dbReference type="Gene3D" id="2.40.50.100">
    <property type="match status" value="1"/>
</dbReference>
<dbReference type="SMART" id="SM00382">
    <property type="entry name" value="AAA"/>
    <property type="match status" value="1"/>
</dbReference>
<dbReference type="InterPro" id="IPR003439">
    <property type="entry name" value="ABC_transporter-like_ATP-bd"/>
</dbReference>
<keyword evidence="1 7" id="KW-0813">Transport</keyword>
<dbReference type="InterPro" id="IPR027417">
    <property type="entry name" value="P-loop_NTPase"/>
</dbReference>
<protein>
    <recommendedName>
        <fullName evidence="7">Spermidine/putrescine import ATP-binding protein PotA</fullName>
        <ecNumber evidence="7">7.6.2.11</ecNumber>
    </recommendedName>
</protein>
<dbReference type="InterPro" id="IPR005893">
    <property type="entry name" value="PotA-like"/>
</dbReference>
<dbReference type="NCBIfam" id="TIGR01187">
    <property type="entry name" value="potA"/>
    <property type="match status" value="1"/>
</dbReference>
<feature type="region of interest" description="Disordered" evidence="8">
    <location>
        <begin position="354"/>
        <end position="377"/>
    </location>
</feature>
<dbReference type="SUPFAM" id="SSF52540">
    <property type="entry name" value="P-loop containing nucleoside triphosphate hydrolases"/>
    <property type="match status" value="1"/>
</dbReference>
<feature type="compositionally biased region" description="Polar residues" evidence="8">
    <location>
        <begin position="361"/>
        <end position="377"/>
    </location>
</feature>
<dbReference type="AlphaFoldDB" id="A0A4Q7TT23"/>
<comment type="subunit">
    <text evidence="7">The complex is composed of two ATP-binding proteins (PotA), two transmembrane proteins (PotB and PotC) and a solute-binding protein (PotD).</text>
</comment>
<dbReference type="PROSITE" id="PS50893">
    <property type="entry name" value="ABC_TRANSPORTER_2"/>
    <property type="match status" value="1"/>
</dbReference>
<sequence length="377" mass="40512">MTVTHTSGAELQLSRLGKRYAGTAAVESVDLNVASGEFLTLLGPSGSGKTTTLSMVAGFTAPTNGSVVCDGAEITSVPPHRRGLGMVFQNYSLFPHLTVRENVEFPLRQRGIAKPERVKRALAALDLVELGARANAKPGQLSGGQQQRVALARALVFEPRLLLMDEPFGALDRALRERLQLELRRLHHELGITVVFVTHDQEEALTLSDRIAVFNEGRIEQVGTPEELYERPATLFVARFIGESNALAGDVSAGVFVSGSGVRVPAADLPDGPAVAVVRPERIRVHDPDSAGHECVLDGVVADITYLGAQRRVEIATEDGTVIVRSGVETLAPEVGARVRLAWSTERTAVFPTKHSETETRNAWTETLAQSTSSSLS</sequence>
<keyword evidence="6 7" id="KW-0472">Membrane</keyword>
<dbReference type="PANTHER" id="PTHR42781:SF4">
    <property type="entry name" value="SPERMIDINE_PUTRESCINE IMPORT ATP-BINDING PROTEIN POTA"/>
    <property type="match status" value="1"/>
</dbReference>
<evidence type="ECO:0000256" key="3">
    <source>
        <dbReference type="ARBA" id="ARBA00022741"/>
    </source>
</evidence>
<dbReference type="InterPro" id="IPR017871">
    <property type="entry name" value="ABC_transporter-like_CS"/>
</dbReference>
<evidence type="ECO:0000256" key="1">
    <source>
        <dbReference type="ARBA" id="ARBA00022448"/>
    </source>
</evidence>
<dbReference type="InterPro" id="IPR003593">
    <property type="entry name" value="AAA+_ATPase"/>
</dbReference>
<gene>
    <name evidence="7" type="primary">potA</name>
    <name evidence="10" type="ORF">EV139_2564</name>
</gene>
<comment type="function">
    <text evidence="7">Part of the ABC transporter complex PotABCD involved in spermidine/putrescine import. Responsible for energy coupling to the transport system.</text>
</comment>
<dbReference type="GO" id="GO:0005524">
    <property type="term" value="F:ATP binding"/>
    <property type="evidence" value="ECO:0007669"/>
    <property type="project" value="UniProtKB-KW"/>
</dbReference>
<keyword evidence="4 7" id="KW-0067">ATP-binding</keyword>
<dbReference type="InterPro" id="IPR008995">
    <property type="entry name" value="Mo/tungstate-bd_C_term_dom"/>
</dbReference>
<dbReference type="PANTHER" id="PTHR42781">
    <property type="entry name" value="SPERMIDINE/PUTRESCINE IMPORT ATP-BINDING PROTEIN POTA"/>
    <property type="match status" value="1"/>
</dbReference>
<feature type="domain" description="ABC transporter" evidence="9">
    <location>
        <begin position="11"/>
        <end position="241"/>
    </location>
</feature>
<dbReference type="RefSeq" id="WP_130454725.1">
    <property type="nucleotide sequence ID" value="NZ_QYAG01000002.1"/>
</dbReference>
<dbReference type="OrthoDB" id="9802264at2"/>
<keyword evidence="2 7" id="KW-1003">Cell membrane</keyword>
<comment type="catalytic activity">
    <reaction evidence="7">
        <text>ATP + H2O + polyamine-[polyamine-binding protein]Side 1 = ADP + phosphate + polyamineSide 2 + [polyamine-binding protein]Side 1.</text>
        <dbReference type="EC" id="7.6.2.11"/>
    </reaction>
</comment>
<evidence type="ECO:0000256" key="5">
    <source>
        <dbReference type="ARBA" id="ARBA00022967"/>
    </source>
</evidence>
<evidence type="ECO:0000313" key="11">
    <source>
        <dbReference type="Proteomes" id="UP000291832"/>
    </source>
</evidence>
<dbReference type="EC" id="7.6.2.11" evidence="7"/>
<keyword evidence="3 7" id="KW-0547">Nucleotide-binding</keyword>
<organism evidence="10 11">
    <name type="scientific">Leucobacter luti</name>
    <dbReference type="NCBI Taxonomy" id="340320"/>
    <lineage>
        <taxon>Bacteria</taxon>
        <taxon>Bacillati</taxon>
        <taxon>Actinomycetota</taxon>
        <taxon>Actinomycetes</taxon>
        <taxon>Micrococcales</taxon>
        <taxon>Microbacteriaceae</taxon>
        <taxon>Leucobacter</taxon>
    </lineage>
</organism>
<dbReference type="SUPFAM" id="SSF50331">
    <property type="entry name" value="MOP-like"/>
    <property type="match status" value="1"/>
</dbReference>
<dbReference type="FunFam" id="3.40.50.300:FF:000133">
    <property type="entry name" value="Spermidine/putrescine import ATP-binding protein PotA"/>
    <property type="match status" value="1"/>
</dbReference>
<dbReference type="GO" id="GO:0016887">
    <property type="term" value="F:ATP hydrolysis activity"/>
    <property type="evidence" value="ECO:0007669"/>
    <property type="project" value="InterPro"/>
</dbReference>
<name>A0A4Q7TT23_9MICO</name>
<dbReference type="Pfam" id="PF00005">
    <property type="entry name" value="ABC_tran"/>
    <property type="match status" value="1"/>
</dbReference>